<dbReference type="PANTHER" id="PTHR11773:SF1">
    <property type="entry name" value="GLYCINE DEHYDROGENASE (DECARBOXYLATING), MITOCHONDRIAL"/>
    <property type="match status" value="1"/>
</dbReference>
<dbReference type="InterPro" id="IPR015421">
    <property type="entry name" value="PyrdxlP-dep_Trfase_major"/>
</dbReference>
<evidence type="ECO:0000256" key="4">
    <source>
        <dbReference type="ARBA" id="ARBA00023002"/>
    </source>
</evidence>
<comment type="subunit">
    <text evidence="6">The glycine cleavage system is composed of four proteins: P, T, L and H. In this organism, the P 'protein' is a heterodimer of two subunits.</text>
</comment>
<dbReference type="Pfam" id="PF21478">
    <property type="entry name" value="GcvP2_C"/>
    <property type="match status" value="1"/>
</dbReference>
<feature type="modified residue" description="N6-(pyridoxal phosphate)lysine" evidence="6">
    <location>
        <position position="281"/>
    </location>
</feature>
<sequence>MASARHWPVNENWKQTTMLIFEHARQGRRAYAQAPAEKPAIDDIPEQFRRKEAPELPAVSELQVVRHYTRLSQKNFSIDTNFYPLGSCTMKYNPRACNTLAMLPGFLARHPLGPEGHGQGFLECMHDLQGILQEVTGMAGVSLTPMAGAQGEFAGVAMIKAYHESRGDHERDEIIVPDAAHGTNPATAVMCGCKVREIPTGKDGDVDLDALREVVGPKTAGIMLTNPSTVGVFDRKIEEMSKIVHEAGGLLYYDGANLNAILGKVRPGDMGFDVIHMNLHKTFSTPHGGGGPGSGAIGVSKRLKPFMPGPIVMKDGEAFRWSNKDELPNSIGRLSAFMGNAGVLLRAYIYARLLGRSGMQRVGEYATLNANYLMVKLREAGFDLAYPERRASHEFIVTLKRQAKETGVIATDYAKRLLDFGFHAPTMYFPLLVPECLLIEPTESEAKEELDGFVAAMTAIKREAETEPQTVKGAPYTLPVKRLDDVKAAKELDLAWRKANAA</sequence>
<dbReference type="Gene3D" id="6.20.440.10">
    <property type="match status" value="1"/>
</dbReference>
<feature type="domain" description="Glycine dehydrogenase C-terminal" evidence="8">
    <location>
        <begin position="364"/>
        <end position="466"/>
    </location>
</feature>
<evidence type="ECO:0000256" key="6">
    <source>
        <dbReference type="HAMAP-Rule" id="MF_00713"/>
    </source>
</evidence>
<dbReference type="HAMAP" id="MF_00713">
    <property type="entry name" value="GcvPB"/>
    <property type="match status" value="1"/>
</dbReference>
<dbReference type="EC" id="1.4.4.2" evidence="6"/>
<dbReference type="Pfam" id="PF02347">
    <property type="entry name" value="GDC-P"/>
    <property type="match status" value="1"/>
</dbReference>
<comment type="catalytic activity">
    <reaction evidence="5 6">
        <text>N(6)-[(R)-lipoyl]-L-lysyl-[glycine-cleavage complex H protein] + glycine + H(+) = N(6)-[(R)-S(8)-aminomethyldihydrolipoyl]-L-lysyl-[glycine-cleavage complex H protein] + CO2</text>
        <dbReference type="Rhea" id="RHEA:24304"/>
        <dbReference type="Rhea" id="RHEA-COMP:10494"/>
        <dbReference type="Rhea" id="RHEA-COMP:10495"/>
        <dbReference type="ChEBI" id="CHEBI:15378"/>
        <dbReference type="ChEBI" id="CHEBI:16526"/>
        <dbReference type="ChEBI" id="CHEBI:57305"/>
        <dbReference type="ChEBI" id="CHEBI:83099"/>
        <dbReference type="ChEBI" id="CHEBI:83143"/>
        <dbReference type="EC" id="1.4.4.2"/>
    </reaction>
</comment>
<evidence type="ECO:0000259" key="7">
    <source>
        <dbReference type="Pfam" id="PF02347"/>
    </source>
</evidence>
<comment type="similarity">
    <text evidence="6">Belongs to the GcvP family. C-terminal subunit subfamily.</text>
</comment>
<dbReference type="GO" id="GO:0004375">
    <property type="term" value="F:glycine dehydrogenase (decarboxylating) activity"/>
    <property type="evidence" value="ECO:0007669"/>
    <property type="project" value="UniProtKB-EC"/>
</dbReference>
<name>A0ABU0W8U2_9GAMM</name>
<dbReference type="NCBIfam" id="NF003346">
    <property type="entry name" value="PRK04366.1"/>
    <property type="match status" value="1"/>
</dbReference>
<comment type="caution">
    <text evidence="9">The sequence shown here is derived from an EMBL/GenBank/DDBJ whole genome shotgun (WGS) entry which is preliminary data.</text>
</comment>
<dbReference type="PANTHER" id="PTHR11773">
    <property type="entry name" value="GLYCINE DEHYDROGENASE, DECARBOXYLATING"/>
    <property type="match status" value="1"/>
</dbReference>
<dbReference type="InterPro" id="IPR049316">
    <property type="entry name" value="GDC-P_C"/>
</dbReference>
<comment type="function">
    <text evidence="2 6">The glycine cleavage system catalyzes the degradation of glycine. The P protein binds the alpha-amino group of glycine through its pyridoxal phosphate cofactor; CO(2) is released and the remaining methylamine moiety is then transferred to the lipoamide cofactor of the H protein.</text>
</comment>
<feature type="domain" description="Glycine cleavage system P-protein N-terminal" evidence="7">
    <location>
        <begin position="42"/>
        <end position="312"/>
    </location>
</feature>
<proteinExistence type="inferred from homology"/>
<dbReference type="SUPFAM" id="SSF53383">
    <property type="entry name" value="PLP-dependent transferases"/>
    <property type="match status" value="1"/>
</dbReference>
<dbReference type="Proteomes" id="UP001239019">
    <property type="component" value="Unassembled WGS sequence"/>
</dbReference>
<evidence type="ECO:0000256" key="5">
    <source>
        <dbReference type="ARBA" id="ARBA00049026"/>
    </source>
</evidence>
<dbReference type="RefSeq" id="WP_306728952.1">
    <property type="nucleotide sequence ID" value="NZ_JAVDDT010000007.1"/>
</dbReference>
<dbReference type="Gene3D" id="3.40.640.10">
    <property type="entry name" value="Type I PLP-dependent aspartate aminotransferase-like (Major domain)"/>
    <property type="match status" value="1"/>
</dbReference>
<keyword evidence="10" id="KW-1185">Reference proteome</keyword>
<dbReference type="Gene3D" id="3.90.1150.10">
    <property type="entry name" value="Aspartate Aminotransferase, domain 1"/>
    <property type="match status" value="1"/>
</dbReference>
<evidence type="ECO:0000256" key="2">
    <source>
        <dbReference type="ARBA" id="ARBA00003788"/>
    </source>
</evidence>
<dbReference type="InterPro" id="IPR020581">
    <property type="entry name" value="GDC_P"/>
</dbReference>
<evidence type="ECO:0000259" key="8">
    <source>
        <dbReference type="Pfam" id="PF21478"/>
    </source>
</evidence>
<dbReference type="EMBL" id="JAVDDT010000007">
    <property type="protein sequence ID" value="MDQ2070452.1"/>
    <property type="molecule type" value="Genomic_DNA"/>
</dbReference>
<evidence type="ECO:0000313" key="9">
    <source>
        <dbReference type="EMBL" id="MDQ2070452.1"/>
    </source>
</evidence>
<dbReference type="InterPro" id="IPR015422">
    <property type="entry name" value="PyrdxlP-dep_Trfase_small"/>
</dbReference>
<dbReference type="InterPro" id="IPR023012">
    <property type="entry name" value="GcvPB"/>
</dbReference>
<accession>A0ABU0W8U2</accession>
<keyword evidence="4 6" id="KW-0560">Oxidoreductase</keyword>
<dbReference type="InterPro" id="IPR015424">
    <property type="entry name" value="PyrdxlP-dep_Trfase"/>
</dbReference>
<protein>
    <recommendedName>
        <fullName evidence="6">Probable glycine dehydrogenase (decarboxylating) subunit 2</fullName>
        <ecNumber evidence="6">1.4.4.2</ecNumber>
    </recommendedName>
    <alternativeName>
        <fullName evidence="6">Glycine cleavage system P-protein subunit 2</fullName>
    </alternativeName>
    <alternativeName>
        <fullName evidence="6">Glycine decarboxylase subunit 2</fullName>
    </alternativeName>
    <alternativeName>
        <fullName evidence="6">Glycine dehydrogenase (aminomethyl-transferring) subunit 2</fullName>
    </alternativeName>
</protein>
<evidence type="ECO:0000256" key="1">
    <source>
        <dbReference type="ARBA" id="ARBA00001933"/>
    </source>
</evidence>
<dbReference type="InterPro" id="IPR049315">
    <property type="entry name" value="GDC-P_N"/>
</dbReference>
<comment type="cofactor">
    <cofactor evidence="1 6">
        <name>pyridoxal 5'-phosphate</name>
        <dbReference type="ChEBI" id="CHEBI:597326"/>
    </cofactor>
</comment>
<reference evidence="9 10" key="1">
    <citation type="submission" date="2023-08" db="EMBL/GenBank/DDBJ databases">
        <title>Whole-genome sequencing of halo(alkali)philic microorganisms from hypersaline lakes.</title>
        <authorList>
            <person name="Sorokin D.Y."/>
            <person name="Abbas B."/>
            <person name="Merkel A.Y."/>
        </authorList>
    </citation>
    <scope>NUCLEOTIDE SEQUENCE [LARGE SCALE GENOMIC DNA]</scope>
    <source>
        <strain evidence="9 10">AB-CW4</strain>
    </source>
</reference>
<organism evidence="9 10">
    <name type="scientific">Natronospira bacteriovora</name>
    <dbReference type="NCBI Taxonomy" id="3069753"/>
    <lineage>
        <taxon>Bacteria</taxon>
        <taxon>Pseudomonadati</taxon>
        <taxon>Pseudomonadota</taxon>
        <taxon>Gammaproteobacteria</taxon>
        <taxon>Natronospirales</taxon>
        <taxon>Natronospiraceae</taxon>
        <taxon>Natronospira</taxon>
    </lineage>
</organism>
<evidence type="ECO:0000256" key="3">
    <source>
        <dbReference type="ARBA" id="ARBA00022898"/>
    </source>
</evidence>
<gene>
    <name evidence="6 9" type="primary">gcvPB</name>
    <name evidence="9" type="ORF">RBH19_11235</name>
</gene>
<evidence type="ECO:0000313" key="10">
    <source>
        <dbReference type="Proteomes" id="UP001239019"/>
    </source>
</evidence>
<keyword evidence="3 6" id="KW-0663">Pyridoxal phosphate</keyword>